<dbReference type="InterPro" id="IPR036097">
    <property type="entry name" value="HisK_dim/P_sf"/>
</dbReference>
<dbReference type="InterPro" id="IPR003018">
    <property type="entry name" value="GAF"/>
</dbReference>
<dbReference type="SMART" id="SM00387">
    <property type="entry name" value="HATPase_c"/>
    <property type="match status" value="1"/>
</dbReference>
<dbReference type="PROSITE" id="PS50109">
    <property type="entry name" value="HIS_KIN"/>
    <property type="match status" value="1"/>
</dbReference>
<dbReference type="CDD" id="cd00130">
    <property type="entry name" value="PAS"/>
    <property type="match status" value="1"/>
</dbReference>
<dbReference type="NCBIfam" id="TIGR00229">
    <property type="entry name" value="sensory_box"/>
    <property type="match status" value="3"/>
</dbReference>
<accession>A0A432MQ17</accession>
<dbReference type="SUPFAM" id="SSF47384">
    <property type="entry name" value="Homodimeric domain of signal transducing histidine kinase"/>
    <property type="match status" value="1"/>
</dbReference>
<dbReference type="Gene3D" id="3.30.565.10">
    <property type="entry name" value="Histidine kinase-like ATPase, C-terminal domain"/>
    <property type="match status" value="1"/>
</dbReference>
<evidence type="ECO:0000259" key="10">
    <source>
        <dbReference type="PROSITE" id="PS50112"/>
    </source>
</evidence>
<feature type="domain" description="PAS" evidence="10">
    <location>
        <begin position="1"/>
        <end position="42"/>
    </location>
</feature>
<name>A0A432MQ17_9BACT</name>
<dbReference type="AlphaFoldDB" id="A0A432MQ17"/>
<dbReference type="InterPro" id="IPR003594">
    <property type="entry name" value="HATPase_dom"/>
</dbReference>
<dbReference type="Gene3D" id="3.30.450.20">
    <property type="entry name" value="PAS domain"/>
    <property type="match status" value="3"/>
</dbReference>
<sequence length="925" mass="101585">MADAVIVTDLAGRIMQVNRRAERLSGRPGSSLIGLHSGELLHRLGDPVHWGVGGQPSWDRARLLRPDGSSIRVEYSLGSFPGESGEEWTVLTIRPVDALRTDRGRGALLDYLRMTARITDRLGTRPSLELVLATAVETAIEDFQASLARVWLLDRESGRYRIAASGGPGRGIRLGDEPPIDDESLPPEVREVSRSGMHFLVEDLGRDDRFDRAWVERYGLRALIALPLALAGERHGILVVGMRSDPSEELLDGLLGVSSIISGSLNDVQLLLGELAARVDAEEEHRRFQTIVELIPIGVVLITGSDPSVSLINPAGRALLGLSDPAPMSLEDFFRLVPTLDAHSEPIPVERQPLRRALEHREEVRETIRIRRPDGKVRIVEVISCPFPGPDGGAISTYQDITDRSELQSDLSTRAAQLKALLDHLPVGVAYFDPDCRCRACNGPAWRILGRSRSRIIGATAEELFADSPSLRDAVRRCALQQEPHAQNNVPWPEESGEESTRYLEWRFEPLMTSSREPIGALALIVDVTARKRTADAMQMARDAAERSARNKSRFLSAISHDLRTPVNALNLLAEALSRRLDDLPRDDELARLSGYLRRASGNLAELVSDLLDLTTFDSGELVQHPVDFPIQDWLDSSLGPMALAARQKGLEFSWELDGPCSWIRADRVKLGRVLTNLVGNAIKFTDSGSVRVTAVLPSDGRLVLRVEDTGPGIPDAQIGQIFDEFAQLRNPERDRSKGTGLGLAICRRLVEAAGGRIDVVSHPGRGSRFDALFPVTPLPGPPRSPCFADDADREGDSPAPGRPRLLLVEDDETTRLPMCHLLELSGFDVVSASDGPEALEMLSQQRPAMVLLDLMMPRMDGLEVLRRLRSDDRLGDLPVLILSGDVLDERGQQLEALGVSGILSKPIDFDRLLEVLQQLLLAPA</sequence>
<dbReference type="SUPFAM" id="SSF55785">
    <property type="entry name" value="PYP-like sensor domain (PAS domain)"/>
    <property type="match status" value="3"/>
</dbReference>
<dbReference type="CDD" id="cd16922">
    <property type="entry name" value="HATPase_EvgS-ArcB-TorS-like"/>
    <property type="match status" value="1"/>
</dbReference>
<dbReference type="Pfam" id="PF02518">
    <property type="entry name" value="HATPase_c"/>
    <property type="match status" value="1"/>
</dbReference>
<dbReference type="EMBL" id="RYZH01000002">
    <property type="protein sequence ID" value="RUL89564.1"/>
    <property type="molecule type" value="Genomic_DNA"/>
</dbReference>
<dbReference type="SUPFAM" id="SSF55781">
    <property type="entry name" value="GAF domain-like"/>
    <property type="match status" value="1"/>
</dbReference>
<dbReference type="InterPro" id="IPR005467">
    <property type="entry name" value="His_kinase_dom"/>
</dbReference>
<keyword evidence="12" id="KW-1185">Reference proteome</keyword>
<dbReference type="PRINTS" id="PR00344">
    <property type="entry name" value="BCTRLSENSOR"/>
</dbReference>
<dbReference type="OrthoDB" id="9804645at2"/>
<dbReference type="CDD" id="cd00082">
    <property type="entry name" value="HisKA"/>
    <property type="match status" value="1"/>
</dbReference>
<dbReference type="GO" id="GO:0009927">
    <property type="term" value="F:histidine phosphotransfer kinase activity"/>
    <property type="evidence" value="ECO:0007669"/>
    <property type="project" value="TreeGrafter"/>
</dbReference>
<protein>
    <recommendedName>
        <fullName evidence="2">histidine kinase</fullName>
        <ecNumber evidence="2">2.7.13.3</ecNumber>
    </recommendedName>
</protein>
<dbReference type="Pfam" id="PF00512">
    <property type="entry name" value="HisKA"/>
    <property type="match status" value="1"/>
</dbReference>
<dbReference type="PROSITE" id="PS50112">
    <property type="entry name" value="PAS"/>
    <property type="match status" value="1"/>
</dbReference>
<evidence type="ECO:0000256" key="2">
    <source>
        <dbReference type="ARBA" id="ARBA00012438"/>
    </source>
</evidence>
<reference evidence="11 12" key="2">
    <citation type="submission" date="2019-01" db="EMBL/GenBank/DDBJ databases">
        <title>Tautonia sociabilis, a novel thermotolerant planctomycete of Isosphaeraceae family, isolated from a 4000 m deep subterranean habitat.</title>
        <authorList>
            <person name="Kovaleva O.L."/>
            <person name="Elcheninov A.G."/>
            <person name="Van Heerden E."/>
            <person name="Toshchakov S.V."/>
            <person name="Novikov A."/>
            <person name="Bonch-Osmolovskaya E.A."/>
            <person name="Kublanov I.V."/>
        </authorList>
    </citation>
    <scope>NUCLEOTIDE SEQUENCE [LARGE SCALE GENOMIC DNA]</scope>
    <source>
        <strain evidence="11 12">GM2012</strain>
    </source>
</reference>
<keyword evidence="3 6" id="KW-0597">Phosphoprotein</keyword>
<proteinExistence type="predicted"/>
<feature type="region of interest" description="Disordered" evidence="7">
    <location>
        <begin position="781"/>
        <end position="805"/>
    </location>
</feature>
<dbReference type="Pfam" id="PF13185">
    <property type="entry name" value="GAF_2"/>
    <property type="match status" value="1"/>
</dbReference>
<dbReference type="InterPro" id="IPR035965">
    <property type="entry name" value="PAS-like_dom_sf"/>
</dbReference>
<evidence type="ECO:0000256" key="1">
    <source>
        <dbReference type="ARBA" id="ARBA00000085"/>
    </source>
</evidence>
<dbReference type="InterPro" id="IPR013767">
    <property type="entry name" value="PAS_fold"/>
</dbReference>
<evidence type="ECO:0000256" key="4">
    <source>
        <dbReference type="ARBA" id="ARBA00022679"/>
    </source>
</evidence>
<dbReference type="InterPro" id="IPR013656">
    <property type="entry name" value="PAS_4"/>
</dbReference>
<keyword evidence="4" id="KW-0808">Transferase</keyword>
<dbReference type="Proteomes" id="UP000280296">
    <property type="component" value="Unassembled WGS sequence"/>
</dbReference>
<dbReference type="SMART" id="SM00065">
    <property type="entry name" value="GAF"/>
    <property type="match status" value="1"/>
</dbReference>
<evidence type="ECO:0000313" key="11">
    <source>
        <dbReference type="EMBL" id="RUL89564.1"/>
    </source>
</evidence>
<dbReference type="GO" id="GO:0006355">
    <property type="term" value="P:regulation of DNA-templated transcription"/>
    <property type="evidence" value="ECO:0007669"/>
    <property type="project" value="InterPro"/>
</dbReference>
<evidence type="ECO:0000259" key="9">
    <source>
        <dbReference type="PROSITE" id="PS50110"/>
    </source>
</evidence>
<dbReference type="InterPro" id="IPR004358">
    <property type="entry name" value="Sig_transdc_His_kin-like_C"/>
</dbReference>
<comment type="catalytic activity">
    <reaction evidence="1">
        <text>ATP + protein L-histidine = ADP + protein N-phospho-L-histidine.</text>
        <dbReference type="EC" id="2.7.13.3"/>
    </reaction>
</comment>
<gene>
    <name evidence="11" type="ORF">TsocGM_01985</name>
</gene>
<organism evidence="11 12">
    <name type="scientific">Tautonia sociabilis</name>
    <dbReference type="NCBI Taxonomy" id="2080755"/>
    <lineage>
        <taxon>Bacteria</taxon>
        <taxon>Pseudomonadati</taxon>
        <taxon>Planctomycetota</taxon>
        <taxon>Planctomycetia</taxon>
        <taxon>Isosphaerales</taxon>
        <taxon>Isosphaeraceae</taxon>
        <taxon>Tautonia</taxon>
    </lineage>
</organism>
<dbReference type="SUPFAM" id="SSF55874">
    <property type="entry name" value="ATPase domain of HSP90 chaperone/DNA topoisomerase II/histidine kinase"/>
    <property type="match status" value="1"/>
</dbReference>
<dbReference type="EC" id="2.7.13.3" evidence="2"/>
<evidence type="ECO:0000256" key="7">
    <source>
        <dbReference type="SAM" id="MobiDB-lite"/>
    </source>
</evidence>
<keyword evidence="5" id="KW-0418">Kinase</keyword>
<dbReference type="SMART" id="SM00388">
    <property type="entry name" value="HisKA"/>
    <property type="match status" value="1"/>
</dbReference>
<evidence type="ECO:0000313" key="12">
    <source>
        <dbReference type="Proteomes" id="UP000280296"/>
    </source>
</evidence>
<evidence type="ECO:0000259" key="8">
    <source>
        <dbReference type="PROSITE" id="PS50109"/>
    </source>
</evidence>
<dbReference type="SMART" id="SM00091">
    <property type="entry name" value="PAS"/>
    <property type="match status" value="3"/>
</dbReference>
<feature type="domain" description="Response regulatory" evidence="9">
    <location>
        <begin position="805"/>
        <end position="921"/>
    </location>
</feature>
<dbReference type="PROSITE" id="PS50110">
    <property type="entry name" value="RESPONSE_REGULATORY"/>
    <property type="match status" value="1"/>
</dbReference>
<dbReference type="InterPro" id="IPR001789">
    <property type="entry name" value="Sig_transdc_resp-reg_receiver"/>
</dbReference>
<feature type="domain" description="Histidine kinase" evidence="8">
    <location>
        <begin position="558"/>
        <end position="778"/>
    </location>
</feature>
<dbReference type="SMART" id="SM00448">
    <property type="entry name" value="REC"/>
    <property type="match status" value="1"/>
</dbReference>
<comment type="caution">
    <text evidence="11">The sequence shown here is derived from an EMBL/GenBank/DDBJ whole genome shotgun (WGS) entry which is preliminary data.</text>
</comment>
<dbReference type="InterPro" id="IPR003661">
    <property type="entry name" value="HisK_dim/P_dom"/>
</dbReference>
<dbReference type="Pfam" id="PF13188">
    <property type="entry name" value="PAS_8"/>
    <property type="match status" value="1"/>
</dbReference>
<dbReference type="CDD" id="cd00156">
    <property type="entry name" value="REC"/>
    <property type="match status" value="1"/>
</dbReference>
<feature type="modified residue" description="4-aspartylphosphate" evidence="6">
    <location>
        <position position="854"/>
    </location>
</feature>
<evidence type="ECO:0000256" key="3">
    <source>
        <dbReference type="ARBA" id="ARBA00022553"/>
    </source>
</evidence>
<dbReference type="InterPro" id="IPR036890">
    <property type="entry name" value="HATPase_C_sf"/>
</dbReference>
<dbReference type="Gene3D" id="3.40.50.2300">
    <property type="match status" value="1"/>
</dbReference>
<dbReference type="InterPro" id="IPR011006">
    <property type="entry name" value="CheY-like_superfamily"/>
</dbReference>
<evidence type="ECO:0000256" key="6">
    <source>
        <dbReference type="PROSITE-ProRule" id="PRU00169"/>
    </source>
</evidence>
<dbReference type="Gene3D" id="1.10.287.130">
    <property type="match status" value="1"/>
</dbReference>
<dbReference type="Pfam" id="PF08448">
    <property type="entry name" value="PAS_4"/>
    <property type="match status" value="1"/>
</dbReference>
<dbReference type="Pfam" id="PF00989">
    <property type="entry name" value="PAS"/>
    <property type="match status" value="1"/>
</dbReference>
<dbReference type="Gene3D" id="3.30.450.40">
    <property type="match status" value="1"/>
</dbReference>
<dbReference type="GO" id="GO:0005886">
    <property type="term" value="C:plasma membrane"/>
    <property type="evidence" value="ECO:0007669"/>
    <property type="project" value="TreeGrafter"/>
</dbReference>
<dbReference type="GO" id="GO:0000155">
    <property type="term" value="F:phosphorelay sensor kinase activity"/>
    <property type="evidence" value="ECO:0007669"/>
    <property type="project" value="InterPro"/>
</dbReference>
<dbReference type="InterPro" id="IPR029016">
    <property type="entry name" value="GAF-like_dom_sf"/>
</dbReference>
<dbReference type="PANTHER" id="PTHR43047:SF72">
    <property type="entry name" value="OSMOSENSING HISTIDINE PROTEIN KINASE SLN1"/>
    <property type="match status" value="1"/>
</dbReference>
<dbReference type="InterPro" id="IPR000014">
    <property type="entry name" value="PAS"/>
</dbReference>
<dbReference type="SUPFAM" id="SSF52172">
    <property type="entry name" value="CheY-like"/>
    <property type="match status" value="1"/>
</dbReference>
<dbReference type="PANTHER" id="PTHR43047">
    <property type="entry name" value="TWO-COMPONENT HISTIDINE PROTEIN KINASE"/>
    <property type="match status" value="1"/>
</dbReference>
<reference evidence="11 12" key="1">
    <citation type="submission" date="2018-12" db="EMBL/GenBank/DDBJ databases">
        <authorList>
            <person name="Toschakov S.V."/>
        </authorList>
    </citation>
    <scope>NUCLEOTIDE SEQUENCE [LARGE SCALE GENOMIC DNA]</scope>
    <source>
        <strain evidence="11 12">GM2012</strain>
    </source>
</reference>
<evidence type="ECO:0000256" key="5">
    <source>
        <dbReference type="ARBA" id="ARBA00022777"/>
    </source>
</evidence>
<dbReference type="Pfam" id="PF00072">
    <property type="entry name" value="Response_reg"/>
    <property type="match status" value="1"/>
</dbReference>